<dbReference type="OrthoDB" id="187358at2157"/>
<evidence type="ECO:0000256" key="1">
    <source>
        <dbReference type="SAM" id="Phobius"/>
    </source>
</evidence>
<comment type="caution">
    <text evidence="2">The sequence shown here is derived from an EMBL/GenBank/DDBJ whole genome shotgun (WGS) entry which is preliminary data.</text>
</comment>
<keyword evidence="1" id="KW-0812">Transmembrane</keyword>
<protein>
    <submittedName>
        <fullName evidence="2">Uncharacterized protein</fullName>
    </submittedName>
</protein>
<organism evidence="2 3">
    <name type="scientific">Haloterrigena gelatinilytica</name>
    <dbReference type="NCBI Taxonomy" id="2741724"/>
    <lineage>
        <taxon>Archaea</taxon>
        <taxon>Methanobacteriati</taxon>
        <taxon>Methanobacteriota</taxon>
        <taxon>Stenosarchaea group</taxon>
        <taxon>Halobacteria</taxon>
        <taxon>Halobacteriales</taxon>
        <taxon>Natrialbaceae</taxon>
        <taxon>Haloterrigena</taxon>
    </lineage>
</organism>
<evidence type="ECO:0000313" key="3">
    <source>
        <dbReference type="Proteomes" id="UP000728647"/>
    </source>
</evidence>
<dbReference type="EMBL" id="JABURA010000001">
    <property type="protein sequence ID" value="NUB91794.1"/>
    <property type="molecule type" value="Genomic_DNA"/>
</dbReference>
<gene>
    <name evidence="2" type="ORF">HT576_12280</name>
</gene>
<keyword evidence="1" id="KW-1133">Transmembrane helix</keyword>
<accession>A0A8J8GNZ1</accession>
<proteinExistence type="predicted"/>
<dbReference type="Proteomes" id="UP000728647">
    <property type="component" value="Unassembled WGS sequence"/>
</dbReference>
<reference evidence="2" key="1">
    <citation type="submission" date="2020-06" db="EMBL/GenBank/DDBJ databases">
        <title>Haloterrigena sp. nov., an extremely halophilic archaeon isolated from a saline sediment.</title>
        <authorList>
            <person name="Liu B.-B."/>
        </authorList>
    </citation>
    <scope>NUCLEOTIDE SEQUENCE</scope>
    <source>
        <strain evidence="2">SYSU A121-1</strain>
    </source>
</reference>
<feature type="transmembrane region" description="Helical" evidence="1">
    <location>
        <begin position="12"/>
        <end position="32"/>
    </location>
</feature>
<sequence>MKNSTDGRLERGLWIVFGGLFAVMAASVYAPVEPIVGVVPLWSTVALLAMVATVVVAAVAGIGYGWPSEGR</sequence>
<dbReference type="AlphaFoldDB" id="A0A8J8GNZ1"/>
<evidence type="ECO:0000313" key="2">
    <source>
        <dbReference type="EMBL" id="NUB91794.1"/>
    </source>
</evidence>
<keyword evidence="1" id="KW-0472">Membrane</keyword>
<name>A0A8J8GNZ1_9EURY</name>
<dbReference type="RefSeq" id="WP_174702179.1">
    <property type="nucleotide sequence ID" value="NZ_JABURA010000001.1"/>
</dbReference>
<feature type="transmembrane region" description="Helical" evidence="1">
    <location>
        <begin position="44"/>
        <end position="66"/>
    </location>
</feature>